<protein>
    <submittedName>
        <fullName evidence="1">Uncharacterized protein</fullName>
    </submittedName>
</protein>
<keyword evidence="2" id="KW-1185">Reference proteome</keyword>
<evidence type="ECO:0000313" key="1">
    <source>
        <dbReference type="EMBL" id="RDX57457.1"/>
    </source>
</evidence>
<dbReference type="Proteomes" id="UP000256964">
    <property type="component" value="Unassembled WGS sequence"/>
</dbReference>
<proteinExistence type="predicted"/>
<name>A0A371DY19_9APHY</name>
<reference evidence="1 2" key="1">
    <citation type="journal article" date="2018" name="Biotechnol. Biofuels">
        <title>Integrative visual omics of the white-rot fungus Polyporus brumalis exposes the biotechnological potential of its oxidative enzymes for delignifying raw plant biomass.</title>
        <authorList>
            <person name="Miyauchi S."/>
            <person name="Rancon A."/>
            <person name="Drula E."/>
            <person name="Hage H."/>
            <person name="Chaduli D."/>
            <person name="Favel A."/>
            <person name="Grisel S."/>
            <person name="Henrissat B."/>
            <person name="Herpoel-Gimbert I."/>
            <person name="Ruiz-Duenas F.J."/>
            <person name="Chevret D."/>
            <person name="Hainaut M."/>
            <person name="Lin J."/>
            <person name="Wang M."/>
            <person name="Pangilinan J."/>
            <person name="Lipzen A."/>
            <person name="Lesage-Meessen L."/>
            <person name="Navarro D."/>
            <person name="Riley R."/>
            <person name="Grigoriev I.V."/>
            <person name="Zhou S."/>
            <person name="Raouche S."/>
            <person name="Rosso M.N."/>
        </authorList>
    </citation>
    <scope>NUCLEOTIDE SEQUENCE [LARGE SCALE GENOMIC DNA]</scope>
    <source>
        <strain evidence="1 2">BRFM 1820</strain>
    </source>
</reference>
<sequence>MLVLLYSIDPESAWFRFSLGFHGRVLCAHTSARRAGYSVFYRDAFLAVDAETESPSCAHQLHRRGYACFQPVIELSFKLSESFALRPLCGVQHRISGCDFRRQTAHSAHPQEVCGSRAGRRRHGRRRTRIRICARRPLSESLRGHMGECGESAWRISIISHHGTPHQPEPSPCTSPAVHPCSSAHCCRCYRIISRARRADVWRLTLEIQYCICTYMMDASCC</sequence>
<dbReference type="AlphaFoldDB" id="A0A371DY19"/>
<gene>
    <name evidence="1" type="ORF">OH76DRAFT_44402</name>
</gene>
<evidence type="ECO:0000313" key="2">
    <source>
        <dbReference type="Proteomes" id="UP000256964"/>
    </source>
</evidence>
<dbReference type="EMBL" id="KZ857379">
    <property type="protein sequence ID" value="RDX57457.1"/>
    <property type="molecule type" value="Genomic_DNA"/>
</dbReference>
<accession>A0A371DY19</accession>
<organism evidence="1 2">
    <name type="scientific">Lentinus brumalis</name>
    <dbReference type="NCBI Taxonomy" id="2498619"/>
    <lineage>
        <taxon>Eukaryota</taxon>
        <taxon>Fungi</taxon>
        <taxon>Dikarya</taxon>
        <taxon>Basidiomycota</taxon>
        <taxon>Agaricomycotina</taxon>
        <taxon>Agaricomycetes</taxon>
        <taxon>Polyporales</taxon>
        <taxon>Polyporaceae</taxon>
        <taxon>Lentinus</taxon>
    </lineage>
</organism>